<dbReference type="InterPro" id="IPR033121">
    <property type="entry name" value="PEPTIDASE_A1"/>
</dbReference>
<evidence type="ECO:0000259" key="1">
    <source>
        <dbReference type="PROSITE" id="PS51767"/>
    </source>
</evidence>
<dbReference type="Proteomes" id="UP001295740">
    <property type="component" value="Unassembled WGS sequence"/>
</dbReference>
<dbReference type="InterPro" id="IPR021109">
    <property type="entry name" value="Peptidase_aspartic_dom_sf"/>
</dbReference>
<evidence type="ECO:0000313" key="3">
    <source>
        <dbReference type="Proteomes" id="UP001295740"/>
    </source>
</evidence>
<sequence length="88" mass="9215">MRSGHVSMNVTLPAGSFNLGEYPGQLGICQAVFNSPGNMDAGSLWIIGSPLLKAYYTVWDGLNHKIGWATLKSPSGGDGQCTCKPATA</sequence>
<comment type="caution">
    <text evidence="2">The sequence shown here is derived from an EMBL/GenBank/DDBJ whole genome shotgun (WGS) entry which is preliminary data.</text>
</comment>
<dbReference type="Gene3D" id="2.40.70.10">
    <property type="entry name" value="Acid Proteases"/>
    <property type="match status" value="1"/>
</dbReference>
<feature type="domain" description="Peptidase A1" evidence="1">
    <location>
        <begin position="1"/>
        <end position="69"/>
    </location>
</feature>
<dbReference type="PROSITE" id="PS51767">
    <property type="entry name" value="PEPTIDASE_A1"/>
    <property type="match status" value="1"/>
</dbReference>
<dbReference type="EMBL" id="CAUWAG010000019">
    <property type="protein sequence ID" value="CAJ2512165.1"/>
    <property type="molecule type" value="Genomic_DNA"/>
</dbReference>
<keyword evidence="3" id="KW-1185">Reference proteome</keyword>
<organism evidence="2 3">
    <name type="scientific">Anthostomella pinea</name>
    <dbReference type="NCBI Taxonomy" id="933095"/>
    <lineage>
        <taxon>Eukaryota</taxon>
        <taxon>Fungi</taxon>
        <taxon>Dikarya</taxon>
        <taxon>Ascomycota</taxon>
        <taxon>Pezizomycotina</taxon>
        <taxon>Sordariomycetes</taxon>
        <taxon>Xylariomycetidae</taxon>
        <taxon>Xylariales</taxon>
        <taxon>Xylariaceae</taxon>
        <taxon>Anthostomella</taxon>
    </lineage>
</organism>
<reference evidence="2" key="1">
    <citation type="submission" date="2023-10" db="EMBL/GenBank/DDBJ databases">
        <authorList>
            <person name="Hackl T."/>
        </authorList>
    </citation>
    <scope>NUCLEOTIDE SEQUENCE</scope>
</reference>
<proteinExistence type="predicted"/>
<gene>
    <name evidence="2" type="ORF">KHLLAP_LOCUS12633</name>
</gene>
<accession>A0AAI8VX21</accession>
<dbReference type="Pfam" id="PF00026">
    <property type="entry name" value="Asp"/>
    <property type="match status" value="1"/>
</dbReference>
<dbReference type="AlphaFoldDB" id="A0AAI8VX21"/>
<evidence type="ECO:0000313" key="2">
    <source>
        <dbReference type="EMBL" id="CAJ2512165.1"/>
    </source>
</evidence>
<protein>
    <submittedName>
        <fullName evidence="2">Uu.00g051800.m01.CDS01</fullName>
    </submittedName>
</protein>
<name>A0AAI8VX21_9PEZI</name>
<dbReference type="SUPFAM" id="SSF50630">
    <property type="entry name" value="Acid proteases"/>
    <property type="match status" value="1"/>
</dbReference>